<reference evidence="2" key="2">
    <citation type="journal article" date="2015" name="J. Proteomics">
        <title>Sexual differences in the sialomes of the zebra tick, Rhipicephalus pulchellus.</title>
        <authorList>
            <person name="Tan A.W."/>
            <person name="Francischetti I.M."/>
            <person name="Slovak M."/>
            <person name="Kini R.M."/>
            <person name="Ribeiro J.M."/>
        </authorList>
    </citation>
    <scope>NUCLEOTIDE SEQUENCE</scope>
    <source>
        <tissue evidence="2">Salivary gland</tissue>
    </source>
</reference>
<keyword evidence="1" id="KW-1133">Transmembrane helix</keyword>
<feature type="transmembrane region" description="Helical" evidence="1">
    <location>
        <begin position="33"/>
        <end position="57"/>
    </location>
</feature>
<protein>
    <submittedName>
        <fullName evidence="2">Uncharacterized protein</fullName>
    </submittedName>
</protein>
<keyword evidence="1" id="KW-0472">Membrane</keyword>
<proteinExistence type="evidence at transcript level"/>
<reference evidence="2" key="1">
    <citation type="submission" date="2012-11" db="EMBL/GenBank/DDBJ databases">
        <authorList>
            <person name="Lucero-Rivera Y.E."/>
            <person name="Tovar-Ramirez D."/>
        </authorList>
    </citation>
    <scope>NUCLEOTIDE SEQUENCE</scope>
    <source>
        <tissue evidence="2">Salivary gland</tissue>
    </source>
</reference>
<dbReference type="EMBL" id="GACK01008857">
    <property type="protein sequence ID" value="JAA56177.1"/>
    <property type="molecule type" value="mRNA"/>
</dbReference>
<dbReference type="AlphaFoldDB" id="L7LX61"/>
<keyword evidence="1" id="KW-0812">Transmembrane</keyword>
<evidence type="ECO:0000256" key="1">
    <source>
        <dbReference type="SAM" id="Phobius"/>
    </source>
</evidence>
<evidence type="ECO:0000313" key="2">
    <source>
        <dbReference type="EMBL" id="JAA56177.1"/>
    </source>
</evidence>
<feature type="transmembrane region" description="Helical" evidence="1">
    <location>
        <begin position="69"/>
        <end position="93"/>
    </location>
</feature>
<organism evidence="2">
    <name type="scientific">Rhipicephalus pulchellus</name>
    <name type="common">Yellow backed tick</name>
    <name type="synonym">Dermacentor pulchellus</name>
    <dbReference type="NCBI Taxonomy" id="72859"/>
    <lineage>
        <taxon>Eukaryota</taxon>
        <taxon>Metazoa</taxon>
        <taxon>Ecdysozoa</taxon>
        <taxon>Arthropoda</taxon>
        <taxon>Chelicerata</taxon>
        <taxon>Arachnida</taxon>
        <taxon>Acari</taxon>
        <taxon>Parasitiformes</taxon>
        <taxon>Ixodida</taxon>
        <taxon>Ixodoidea</taxon>
        <taxon>Ixodidae</taxon>
        <taxon>Rhipicephalinae</taxon>
        <taxon>Rhipicephalus</taxon>
        <taxon>Rhipicephalus</taxon>
    </lineage>
</organism>
<accession>L7LX61</accession>
<name>L7LX61_RHIPC</name>
<sequence length="107" mass="12310">MAASLTVVPCLKEVRSRAAFFVSLQFSFFPPPLSFFVSFSVFFLSFFFLFILFRFFLCPYLCLSLSCCFYFSSYLPLCFSLSISHLLPFFIFIRGFACVTPSDDSIP</sequence>